<keyword evidence="3" id="KW-1185">Reference proteome</keyword>
<accession>A0A9P7VMY5</accession>
<keyword evidence="1" id="KW-1133">Transmembrane helix</keyword>
<dbReference type="OrthoDB" id="2967810at2759"/>
<organism evidence="2 3">
    <name type="scientific">Guyanagaster necrorhizus</name>
    <dbReference type="NCBI Taxonomy" id="856835"/>
    <lineage>
        <taxon>Eukaryota</taxon>
        <taxon>Fungi</taxon>
        <taxon>Dikarya</taxon>
        <taxon>Basidiomycota</taxon>
        <taxon>Agaricomycotina</taxon>
        <taxon>Agaricomycetes</taxon>
        <taxon>Agaricomycetidae</taxon>
        <taxon>Agaricales</taxon>
        <taxon>Marasmiineae</taxon>
        <taxon>Physalacriaceae</taxon>
        <taxon>Guyanagaster</taxon>
    </lineage>
</organism>
<dbReference type="AlphaFoldDB" id="A0A9P7VMY5"/>
<dbReference type="GeneID" id="66101704"/>
<evidence type="ECO:0000313" key="3">
    <source>
        <dbReference type="Proteomes" id="UP000812287"/>
    </source>
</evidence>
<evidence type="ECO:0000256" key="1">
    <source>
        <dbReference type="SAM" id="Phobius"/>
    </source>
</evidence>
<dbReference type="EMBL" id="MU250546">
    <property type="protein sequence ID" value="KAG7443280.1"/>
    <property type="molecule type" value="Genomic_DNA"/>
</dbReference>
<sequence>MRGTTRTTFDLLTTMSSTAGKFAKAESLAEIYPVLSISLPSTTPTSSTLPEAPSLHAQSVWGAPKIYLSWAQNIRRLCFFAFLGGMCAFGLISQLCAPYSSSYCTSVARWLSFSPFRASQMSQGSCILRGGCLDSDIAARTIHLHLKHAHYMASLIEGTGLPPMHFFNSTPVGRNFADHGLSYYINDDPNRKRLIEDLPQLFRLRGLIHRRYHPYLIKHFYTHFDTKPTRAMHKGFRAAISGLSAAIEREKQLSTTSQQWRIIEIDKILQKTLDRLFRRLQNMFRQLAADTPPFLEHISAFHALSQRISSELESEIARVEMAYHKIPWWDSYPFVCMFAHGILGMKPQRRMFTKYHEFLSADASDIRYIVEQVAILHDHLEILQRYFLWYSDGPIIMDDVDDAPVPTPAELFKLEDELVERLHAGYWAREYDSFPPHRLTATYPSLPLNPDHPSSPSQ</sequence>
<proteinExistence type="predicted"/>
<keyword evidence="1" id="KW-0812">Transmembrane</keyword>
<comment type="caution">
    <text evidence="2">The sequence shown here is derived from an EMBL/GenBank/DDBJ whole genome shotgun (WGS) entry which is preliminary data.</text>
</comment>
<dbReference type="Proteomes" id="UP000812287">
    <property type="component" value="Unassembled WGS sequence"/>
</dbReference>
<feature type="transmembrane region" description="Helical" evidence="1">
    <location>
        <begin position="77"/>
        <end position="95"/>
    </location>
</feature>
<protein>
    <submittedName>
        <fullName evidence="2">Uncharacterized protein</fullName>
    </submittedName>
</protein>
<name>A0A9P7VMY5_9AGAR</name>
<reference evidence="2" key="1">
    <citation type="submission" date="2020-11" db="EMBL/GenBank/DDBJ databases">
        <title>Adaptations for nitrogen fixation in a non-lichenized fungal sporocarp promotes dispersal by wood-feeding termites.</title>
        <authorList>
            <consortium name="DOE Joint Genome Institute"/>
            <person name="Koch R.A."/>
            <person name="Yoon G."/>
            <person name="Arayal U."/>
            <person name="Lail K."/>
            <person name="Amirebrahimi M."/>
            <person name="Labutti K."/>
            <person name="Lipzen A."/>
            <person name="Riley R."/>
            <person name="Barry K."/>
            <person name="Henrissat B."/>
            <person name="Grigoriev I.V."/>
            <person name="Herr J.R."/>
            <person name="Aime M.C."/>
        </authorList>
    </citation>
    <scope>NUCLEOTIDE SEQUENCE</scope>
    <source>
        <strain evidence="2">MCA 3950</strain>
    </source>
</reference>
<keyword evidence="1" id="KW-0472">Membrane</keyword>
<evidence type="ECO:0000313" key="2">
    <source>
        <dbReference type="EMBL" id="KAG7443280.1"/>
    </source>
</evidence>
<dbReference type="RefSeq" id="XP_043036780.1">
    <property type="nucleotide sequence ID" value="XM_043179410.1"/>
</dbReference>
<gene>
    <name evidence="2" type="ORF">BT62DRAFT_1078653</name>
</gene>